<accession>A0A382VQZ1</accession>
<name>A0A382VQZ1_9ZZZZ</name>
<feature type="non-terminal residue" evidence="2">
    <location>
        <position position="1"/>
    </location>
</feature>
<dbReference type="Gene3D" id="1.20.140.10">
    <property type="entry name" value="Butyryl-CoA Dehydrogenase, subunit A, domain 3"/>
    <property type="match status" value="1"/>
</dbReference>
<evidence type="ECO:0000313" key="2">
    <source>
        <dbReference type="EMBL" id="SVD49006.1"/>
    </source>
</evidence>
<dbReference type="EMBL" id="UINC01153988">
    <property type="protein sequence ID" value="SVD49006.1"/>
    <property type="molecule type" value="Genomic_DNA"/>
</dbReference>
<feature type="domain" description="HpaB/PvcC/4-BUDH C-terminal" evidence="1">
    <location>
        <begin position="2"/>
        <end position="118"/>
    </location>
</feature>
<sequence>YPNRKAVMSAIRLFAEWNRQMISHFVSIGASGLVSVPQEKTLDMFSENIGKYFRGAGGQDSKERVSLFRMAWDLAGSSWGGRNELYERFFTGDSQRAIANTYLRMDKSEAVDIIRRMLLPGENGHPFPLPEKFGGPALPPLVEDTEECLN</sequence>
<dbReference type="InterPro" id="IPR036250">
    <property type="entry name" value="AcylCo_DH-like_C"/>
</dbReference>
<evidence type="ECO:0000259" key="1">
    <source>
        <dbReference type="Pfam" id="PF03241"/>
    </source>
</evidence>
<dbReference type="PANTHER" id="PTHR36117:SF3">
    <property type="entry name" value="4-HYDROXYPHENYLACETATE 3-MONOOXYGENASE-RELATED"/>
    <property type="match status" value="1"/>
</dbReference>
<dbReference type="GO" id="GO:0016627">
    <property type="term" value="F:oxidoreductase activity, acting on the CH-CH group of donors"/>
    <property type="evidence" value="ECO:0007669"/>
    <property type="project" value="InterPro"/>
</dbReference>
<reference evidence="2" key="1">
    <citation type="submission" date="2018-05" db="EMBL/GenBank/DDBJ databases">
        <authorList>
            <person name="Lanie J.A."/>
            <person name="Ng W.-L."/>
            <person name="Kazmierczak K.M."/>
            <person name="Andrzejewski T.M."/>
            <person name="Davidsen T.M."/>
            <person name="Wayne K.J."/>
            <person name="Tettelin H."/>
            <person name="Glass J.I."/>
            <person name="Rusch D."/>
            <person name="Podicherti R."/>
            <person name="Tsui H.-C.T."/>
            <person name="Winkler M.E."/>
        </authorList>
    </citation>
    <scope>NUCLEOTIDE SEQUENCE</scope>
</reference>
<dbReference type="InterPro" id="IPR004925">
    <property type="entry name" value="HpaB/PvcC/4-BUDH"/>
</dbReference>
<proteinExistence type="predicted"/>
<dbReference type="PANTHER" id="PTHR36117">
    <property type="entry name" value="4-HYDROXYPHENYLACETATE 3-MONOOXYGENASE-RELATED"/>
    <property type="match status" value="1"/>
</dbReference>
<dbReference type="Pfam" id="PF03241">
    <property type="entry name" value="HpaB"/>
    <property type="match status" value="1"/>
</dbReference>
<dbReference type="AlphaFoldDB" id="A0A382VQZ1"/>
<gene>
    <name evidence="2" type="ORF">METZ01_LOCUS401860</name>
</gene>
<protein>
    <recommendedName>
        <fullName evidence="1">HpaB/PvcC/4-BUDH C-terminal domain-containing protein</fullName>
    </recommendedName>
</protein>
<organism evidence="2">
    <name type="scientific">marine metagenome</name>
    <dbReference type="NCBI Taxonomy" id="408172"/>
    <lineage>
        <taxon>unclassified sequences</taxon>
        <taxon>metagenomes</taxon>
        <taxon>ecological metagenomes</taxon>
    </lineage>
</organism>
<dbReference type="SUPFAM" id="SSF47203">
    <property type="entry name" value="Acyl-CoA dehydrogenase C-terminal domain-like"/>
    <property type="match status" value="1"/>
</dbReference>
<dbReference type="InterPro" id="IPR024719">
    <property type="entry name" value="HpaB/PvcC/4-BUDH_C"/>
</dbReference>